<dbReference type="PANTHER" id="PTHR33498:SF1">
    <property type="entry name" value="TRANSPOSASE FOR INSERTION SEQUENCE ELEMENT IS1557"/>
    <property type="match status" value="1"/>
</dbReference>
<protein>
    <recommendedName>
        <fullName evidence="1">Transposase IS204/IS1001/IS1096/IS1165 DDE domain-containing protein</fullName>
    </recommendedName>
</protein>
<evidence type="ECO:0000313" key="2">
    <source>
        <dbReference type="EMBL" id="BFP49239.1"/>
    </source>
</evidence>
<proteinExistence type="predicted"/>
<sequence length="110" mass="12231">MSCPNDPPTASQPGSPRIPGVEVICRDRARYYAEGADRGAGTATQVADRFHLWKNLGEAAERWDAVTADLTLRWNSGPVEGHVNRIKMLKRQMFGRAKLDLLRTRVLLAS</sequence>
<evidence type="ECO:0000259" key="1">
    <source>
        <dbReference type="Pfam" id="PF01610"/>
    </source>
</evidence>
<feature type="domain" description="Transposase IS204/IS1001/IS1096/IS1165 DDE" evidence="1">
    <location>
        <begin position="20"/>
        <end position="61"/>
    </location>
</feature>
<accession>A0AB33K712</accession>
<dbReference type="InterPro" id="IPR047951">
    <property type="entry name" value="Transpos_ISL3"/>
</dbReference>
<gene>
    <name evidence="2" type="ORF">KCMC57_56070</name>
</gene>
<dbReference type="EMBL" id="AP035881">
    <property type="protein sequence ID" value="BFP49239.1"/>
    <property type="molecule type" value="Genomic_DNA"/>
</dbReference>
<organism evidence="2">
    <name type="scientific">Kitasatospora sp. CMC57</name>
    <dbReference type="NCBI Taxonomy" id="3231513"/>
    <lineage>
        <taxon>Bacteria</taxon>
        <taxon>Bacillati</taxon>
        <taxon>Actinomycetota</taxon>
        <taxon>Actinomycetes</taxon>
        <taxon>Kitasatosporales</taxon>
        <taxon>Streptomycetaceae</taxon>
        <taxon>Kitasatospora</taxon>
    </lineage>
</organism>
<reference evidence="2" key="1">
    <citation type="submission" date="2024-07" db="EMBL/GenBank/DDBJ databases">
        <title>Complete genome sequences of cellulolytic bacteria, Kitasatospora sp. CMC57 and Streptomyces sp. CMC78, isolated from Japanese agricultural soil.</title>
        <authorList>
            <person name="Hashimoto T."/>
            <person name="Ito M."/>
            <person name="Iwamoto M."/>
            <person name="Fukahori D."/>
            <person name="Shoda T."/>
            <person name="Sakoda M."/>
            <person name="Morohoshi T."/>
            <person name="Mitsuboshi M."/>
            <person name="Nishizawa T."/>
        </authorList>
    </citation>
    <scope>NUCLEOTIDE SEQUENCE</scope>
    <source>
        <strain evidence="2">CMC57</strain>
    </source>
</reference>
<dbReference type="Pfam" id="PF01610">
    <property type="entry name" value="DDE_Tnp_ISL3"/>
    <property type="match status" value="1"/>
</dbReference>
<dbReference type="AlphaFoldDB" id="A0AB33K712"/>
<dbReference type="InterPro" id="IPR002560">
    <property type="entry name" value="Transposase_DDE"/>
</dbReference>
<name>A0AB33K712_9ACTN</name>
<dbReference type="PANTHER" id="PTHR33498">
    <property type="entry name" value="TRANSPOSASE FOR INSERTION SEQUENCE ELEMENT IS1557"/>
    <property type="match status" value="1"/>
</dbReference>